<feature type="transmembrane region" description="Helical" evidence="7">
    <location>
        <begin position="212"/>
        <end position="232"/>
    </location>
</feature>
<evidence type="ECO:0000313" key="9">
    <source>
        <dbReference type="Proteomes" id="UP001249240"/>
    </source>
</evidence>
<keyword evidence="4 7" id="KW-0812">Transmembrane</keyword>
<name>A0AAW8SXQ1_9ENTE</name>
<feature type="transmembrane region" description="Helical" evidence="7">
    <location>
        <begin position="244"/>
        <end position="264"/>
    </location>
</feature>
<comment type="subcellular location">
    <subcellularLocation>
        <location evidence="1">Cell membrane</location>
        <topology evidence="1">Multi-pass membrane protein</topology>
    </subcellularLocation>
</comment>
<keyword evidence="6 7" id="KW-0472">Membrane</keyword>
<dbReference type="Pfam" id="PF13520">
    <property type="entry name" value="AA_permease_2"/>
    <property type="match status" value="1"/>
</dbReference>
<dbReference type="Proteomes" id="UP001249240">
    <property type="component" value="Unassembled WGS sequence"/>
</dbReference>
<evidence type="ECO:0000313" key="8">
    <source>
        <dbReference type="EMBL" id="MDT2539600.1"/>
    </source>
</evidence>
<dbReference type="GO" id="GO:0005886">
    <property type="term" value="C:plasma membrane"/>
    <property type="evidence" value="ECO:0007669"/>
    <property type="project" value="UniProtKB-SubCell"/>
</dbReference>
<feature type="transmembrane region" description="Helical" evidence="7">
    <location>
        <begin position="466"/>
        <end position="485"/>
    </location>
</feature>
<reference evidence="8" key="1">
    <citation type="submission" date="2023-03" db="EMBL/GenBank/DDBJ databases">
        <authorList>
            <person name="Shen W."/>
            <person name="Cai J."/>
        </authorList>
    </citation>
    <scope>NUCLEOTIDE SEQUENCE</scope>
    <source>
        <strain evidence="8">B646-2</strain>
    </source>
</reference>
<keyword evidence="2" id="KW-0813">Transport</keyword>
<dbReference type="AlphaFoldDB" id="A0AAW8SXQ1"/>
<accession>A0AAW8SXQ1</accession>
<keyword evidence="3" id="KW-1003">Cell membrane</keyword>
<dbReference type="InterPro" id="IPR002293">
    <property type="entry name" value="AA/rel_permease1"/>
</dbReference>
<evidence type="ECO:0000256" key="7">
    <source>
        <dbReference type="SAM" id="Phobius"/>
    </source>
</evidence>
<keyword evidence="5 7" id="KW-1133">Transmembrane helix</keyword>
<dbReference type="PIRSF" id="PIRSF006060">
    <property type="entry name" value="AA_transporter"/>
    <property type="match status" value="1"/>
</dbReference>
<feature type="transmembrane region" description="Helical" evidence="7">
    <location>
        <begin position="93"/>
        <end position="114"/>
    </location>
</feature>
<feature type="transmembrane region" description="Helical" evidence="7">
    <location>
        <begin position="434"/>
        <end position="454"/>
    </location>
</feature>
<sequence>MMKKENASQNLILIITTTVYSFSSMISAFFMLGSQSLIWFFISALFYFIPYALIVAQYTKKYAHRSGAIYDWLKESLSPKAAFTTVFLWYSSYFIWMISLFMKLLIPISILIFGKDITGTIDWLGISPQIWLAVFSIFSVLFITWMNKRGFQVIFRFLHISGYAMVGLLLLSTIGNLLLITKNPEQVIGNINHSLSVTSFFQGSSNRLLSQLPFFIFSITAFGGLDTIASLADKTKKSRKRFPRAVIISSFVVLLLYVSGIILWSCANNIGTIRGTTSLHLGNLMYGVMEQLALSLGTVFKLSADHTHLLVQLFIRYTALTMGLAYLSLLSSISYGPLKSLIKSTPKFFWPRFSALNENDMPENALWIQAILISLFIGLLSFSNTFLSELFNQLTYMTNVSRAIPYFIVAASFPFSLKKKIISKETLLIKNSGLNYSLSISVCICIFVAIAFQIYEPLKLGNYVNFSTLLLGPVFFGLLSNFIYFRLEQKKRLTTLSQQNNDKHSL</sequence>
<dbReference type="RefSeq" id="WP_231371785.1">
    <property type="nucleotide sequence ID" value="NZ_BAAAXM010000028.1"/>
</dbReference>
<feature type="transmembrane region" description="Helical" evidence="7">
    <location>
        <begin position="284"/>
        <end position="302"/>
    </location>
</feature>
<feature type="transmembrane region" description="Helical" evidence="7">
    <location>
        <begin position="314"/>
        <end position="335"/>
    </location>
</feature>
<protein>
    <submittedName>
        <fullName evidence="8">Amino acid permease</fullName>
    </submittedName>
</protein>
<organism evidence="8 9">
    <name type="scientific">Enterococcus raffinosus</name>
    <dbReference type="NCBI Taxonomy" id="71452"/>
    <lineage>
        <taxon>Bacteria</taxon>
        <taxon>Bacillati</taxon>
        <taxon>Bacillota</taxon>
        <taxon>Bacilli</taxon>
        <taxon>Lactobacillales</taxon>
        <taxon>Enterococcaceae</taxon>
        <taxon>Enterococcus</taxon>
    </lineage>
</organism>
<evidence type="ECO:0000256" key="1">
    <source>
        <dbReference type="ARBA" id="ARBA00004651"/>
    </source>
</evidence>
<evidence type="ECO:0000256" key="2">
    <source>
        <dbReference type="ARBA" id="ARBA00022448"/>
    </source>
</evidence>
<feature type="transmembrane region" description="Helical" evidence="7">
    <location>
        <begin position="157"/>
        <end position="180"/>
    </location>
</feature>
<feature type="transmembrane region" description="Helical" evidence="7">
    <location>
        <begin position="37"/>
        <end position="56"/>
    </location>
</feature>
<evidence type="ECO:0000256" key="5">
    <source>
        <dbReference type="ARBA" id="ARBA00022989"/>
    </source>
</evidence>
<gene>
    <name evidence="8" type="ORF">P7D78_15795</name>
</gene>
<dbReference type="EMBL" id="JARPXM010000019">
    <property type="protein sequence ID" value="MDT2539600.1"/>
    <property type="molecule type" value="Genomic_DNA"/>
</dbReference>
<proteinExistence type="predicted"/>
<dbReference type="GO" id="GO:0022857">
    <property type="term" value="F:transmembrane transporter activity"/>
    <property type="evidence" value="ECO:0007669"/>
    <property type="project" value="InterPro"/>
</dbReference>
<evidence type="ECO:0000256" key="4">
    <source>
        <dbReference type="ARBA" id="ARBA00022692"/>
    </source>
</evidence>
<dbReference type="PANTHER" id="PTHR42770">
    <property type="entry name" value="AMINO ACID TRANSPORTER-RELATED"/>
    <property type="match status" value="1"/>
</dbReference>
<feature type="transmembrane region" description="Helical" evidence="7">
    <location>
        <begin position="126"/>
        <end position="145"/>
    </location>
</feature>
<feature type="transmembrane region" description="Helical" evidence="7">
    <location>
        <begin position="12"/>
        <end position="31"/>
    </location>
</feature>
<dbReference type="Gene3D" id="1.20.1740.10">
    <property type="entry name" value="Amino acid/polyamine transporter I"/>
    <property type="match status" value="1"/>
</dbReference>
<evidence type="ECO:0000256" key="3">
    <source>
        <dbReference type="ARBA" id="ARBA00022475"/>
    </source>
</evidence>
<dbReference type="InterPro" id="IPR050367">
    <property type="entry name" value="APC_superfamily"/>
</dbReference>
<feature type="transmembrane region" description="Helical" evidence="7">
    <location>
        <begin position="366"/>
        <end position="387"/>
    </location>
</feature>
<dbReference type="PANTHER" id="PTHR42770:SF15">
    <property type="entry name" value="GLUTAMATE_GAMMA-AMINOBUTYRATE ANTIPORTER-RELATED"/>
    <property type="match status" value="1"/>
</dbReference>
<comment type="caution">
    <text evidence="8">The sequence shown here is derived from an EMBL/GenBank/DDBJ whole genome shotgun (WGS) entry which is preliminary data.</text>
</comment>
<evidence type="ECO:0000256" key="6">
    <source>
        <dbReference type="ARBA" id="ARBA00023136"/>
    </source>
</evidence>